<reference evidence="1 2" key="1">
    <citation type="submission" date="2014-11" db="EMBL/GenBank/DDBJ databases">
        <authorList>
            <person name="Zhu J."/>
            <person name="Qi W."/>
            <person name="Song R."/>
        </authorList>
    </citation>
    <scope>NUCLEOTIDE SEQUENCE [LARGE SCALE GENOMIC DNA]</scope>
</reference>
<dbReference type="AlphaFoldDB" id="A0A0G4FKE5"/>
<dbReference type="Proteomes" id="UP000041254">
    <property type="component" value="Unassembled WGS sequence"/>
</dbReference>
<protein>
    <submittedName>
        <fullName evidence="1">Uncharacterized protein</fullName>
    </submittedName>
</protein>
<accession>A0A0G4FKE5</accession>
<dbReference type="InParanoid" id="A0A0G4FKE5"/>
<dbReference type="EMBL" id="CDMY01000452">
    <property type="protein sequence ID" value="CEM14040.1"/>
    <property type="molecule type" value="Genomic_DNA"/>
</dbReference>
<proteinExistence type="predicted"/>
<evidence type="ECO:0000313" key="1">
    <source>
        <dbReference type="EMBL" id="CEM14040.1"/>
    </source>
</evidence>
<organism evidence="1 2">
    <name type="scientific">Vitrella brassicaformis (strain CCMP3155)</name>
    <dbReference type="NCBI Taxonomy" id="1169540"/>
    <lineage>
        <taxon>Eukaryota</taxon>
        <taxon>Sar</taxon>
        <taxon>Alveolata</taxon>
        <taxon>Colpodellida</taxon>
        <taxon>Vitrellaceae</taxon>
        <taxon>Vitrella</taxon>
    </lineage>
</organism>
<gene>
    <name evidence="1" type="ORF">Vbra_5902</name>
</gene>
<dbReference type="PhylomeDB" id="A0A0G4FKE5"/>
<evidence type="ECO:0000313" key="2">
    <source>
        <dbReference type="Proteomes" id="UP000041254"/>
    </source>
</evidence>
<name>A0A0G4FKE5_VITBC</name>
<keyword evidence="2" id="KW-1185">Reference proteome</keyword>
<sequence>MRSSVLSGSPAVMWLPFPRGWCRCAASGAGLLRPNTAPTLTSGNDTAAGAEKRRLHPGNVVCVCSKAQFEDEEDKCETNGIPTIIEGRGQSQIGVIQSLPDGTANAAPGVIAVAEFLGGVVGETSPSPVTEVRVDIPTGSPLTTGSVSINGETITTVVVPRRAFDTYHVDIMVEFNEGGTGRYATAKCVLRYVSCFEDEDCFESFQPRCKQQDTVLDNRCVQCLDDSDCDYNPNAVCDADFCEVIRL</sequence>
<dbReference type="VEuPathDB" id="CryptoDB:Vbra_5902"/>